<proteinExistence type="predicted"/>
<feature type="region of interest" description="Disordered" evidence="1">
    <location>
        <begin position="172"/>
        <end position="197"/>
    </location>
</feature>
<dbReference type="Proteomes" id="UP000198243">
    <property type="component" value="Chromosome I"/>
</dbReference>
<keyword evidence="3" id="KW-1185">Reference proteome</keyword>
<dbReference type="AlphaFoldDB" id="A0A1C4U686"/>
<organism evidence="2 3">
    <name type="scientific">Micromonospora coriariae</name>
    <dbReference type="NCBI Taxonomy" id="285665"/>
    <lineage>
        <taxon>Bacteria</taxon>
        <taxon>Bacillati</taxon>
        <taxon>Actinomycetota</taxon>
        <taxon>Actinomycetes</taxon>
        <taxon>Micromonosporales</taxon>
        <taxon>Micromonosporaceae</taxon>
        <taxon>Micromonospora</taxon>
    </lineage>
</organism>
<accession>A0A1C4U686</accession>
<name>A0A1C4U686_9ACTN</name>
<sequence length="259" mass="27758">MEVDCELMNSPRWEAASMPVACLRPACCIGGMSGSGGRRRGSAEPPDRWWQVATSRANAEHMCSREFVAWVDDLVVDGRTASTVITCSESMCWRCHRRLISDHLVLVPGIAVWHLNHHGRLAELRFAAGVRVASSKNWYMTCCERSLTDARESAERDGIWISEQRVGSLGGRIGRPLAPRGRSRGEPRRGRCLGGTARRLPRPVGRCGDNGAETETVRTGCCGGLGTPGCGAGRFGWAGGSALSVGGTSAVAGFADCRA</sequence>
<gene>
    <name evidence="2" type="ORF">GA0070607_0200</name>
</gene>
<dbReference type="EMBL" id="LT607412">
    <property type="protein sequence ID" value="SCE67129.1"/>
    <property type="molecule type" value="Genomic_DNA"/>
</dbReference>
<protein>
    <submittedName>
        <fullName evidence="2">Uncharacterized protein</fullName>
    </submittedName>
</protein>
<evidence type="ECO:0000313" key="2">
    <source>
        <dbReference type="EMBL" id="SCE67129.1"/>
    </source>
</evidence>
<evidence type="ECO:0000256" key="1">
    <source>
        <dbReference type="SAM" id="MobiDB-lite"/>
    </source>
</evidence>
<reference evidence="3" key="1">
    <citation type="submission" date="2016-06" db="EMBL/GenBank/DDBJ databases">
        <authorList>
            <person name="Varghese N."/>
            <person name="Submissions Spin"/>
        </authorList>
    </citation>
    <scope>NUCLEOTIDE SEQUENCE [LARGE SCALE GENOMIC DNA]</scope>
    <source>
        <strain evidence="3">DSM 44875</strain>
    </source>
</reference>
<evidence type="ECO:0000313" key="3">
    <source>
        <dbReference type="Proteomes" id="UP000198243"/>
    </source>
</evidence>